<dbReference type="AlphaFoldDB" id="A0A4C1YWH3"/>
<accession>A0A4C1YWH3</accession>
<keyword evidence="2" id="KW-1185">Reference proteome</keyword>
<proteinExistence type="predicted"/>
<reference evidence="1 2" key="1">
    <citation type="journal article" date="2019" name="Commun. Biol.">
        <title>The bagworm genome reveals a unique fibroin gene that provides high tensile strength.</title>
        <authorList>
            <person name="Kono N."/>
            <person name="Nakamura H."/>
            <person name="Ohtoshi R."/>
            <person name="Tomita M."/>
            <person name="Numata K."/>
            <person name="Arakawa K."/>
        </authorList>
    </citation>
    <scope>NUCLEOTIDE SEQUENCE [LARGE SCALE GENOMIC DNA]</scope>
</reference>
<organism evidence="1 2">
    <name type="scientific">Eumeta variegata</name>
    <name type="common">Bagworm moth</name>
    <name type="synonym">Eumeta japonica</name>
    <dbReference type="NCBI Taxonomy" id="151549"/>
    <lineage>
        <taxon>Eukaryota</taxon>
        <taxon>Metazoa</taxon>
        <taxon>Ecdysozoa</taxon>
        <taxon>Arthropoda</taxon>
        <taxon>Hexapoda</taxon>
        <taxon>Insecta</taxon>
        <taxon>Pterygota</taxon>
        <taxon>Neoptera</taxon>
        <taxon>Endopterygota</taxon>
        <taxon>Lepidoptera</taxon>
        <taxon>Glossata</taxon>
        <taxon>Ditrysia</taxon>
        <taxon>Tineoidea</taxon>
        <taxon>Psychidae</taxon>
        <taxon>Oiketicinae</taxon>
        <taxon>Eumeta</taxon>
    </lineage>
</organism>
<name>A0A4C1YWH3_EUMVA</name>
<comment type="caution">
    <text evidence="1">The sequence shown here is derived from an EMBL/GenBank/DDBJ whole genome shotgun (WGS) entry which is preliminary data.</text>
</comment>
<gene>
    <name evidence="1" type="ORF">EVAR_62065_1</name>
</gene>
<dbReference type="EMBL" id="BGZK01001403">
    <property type="protein sequence ID" value="GBP79164.1"/>
    <property type="molecule type" value="Genomic_DNA"/>
</dbReference>
<dbReference type="Proteomes" id="UP000299102">
    <property type="component" value="Unassembled WGS sequence"/>
</dbReference>
<evidence type="ECO:0000313" key="1">
    <source>
        <dbReference type="EMBL" id="GBP79164.1"/>
    </source>
</evidence>
<sequence length="103" mass="11361">MVLRLLPRRSDENLVFFGLINFRERVDERDSQHFTSGRMFICCPPAPSHSSLMKAGLNRAVPTAKPAPVALWQRAPPASSYGNSRSPPSPAICRAAFLISAPR</sequence>
<protein>
    <submittedName>
        <fullName evidence="1">Uncharacterized protein</fullName>
    </submittedName>
</protein>
<evidence type="ECO:0000313" key="2">
    <source>
        <dbReference type="Proteomes" id="UP000299102"/>
    </source>
</evidence>